<evidence type="ECO:0000313" key="8">
    <source>
        <dbReference type="EMBL" id="OGE65577.1"/>
    </source>
</evidence>
<comment type="similarity">
    <text evidence="2">Belongs to the archaeal-type GPI family.</text>
</comment>
<organism evidence="8 9">
    <name type="scientific">Candidatus Daviesbacteria bacterium RIFCSPLOWO2_01_FULL_40_24</name>
    <dbReference type="NCBI Taxonomy" id="1797787"/>
    <lineage>
        <taxon>Bacteria</taxon>
        <taxon>Candidatus Daviesiibacteriota</taxon>
    </lineage>
</organism>
<reference evidence="8 9" key="1">
    <citation type="journal article" date="2016" name="Nat. Commun.">
        <title>Thousands of microbial genomes shed light on interconnected biogeochemical processes in an aquifer system.</title>
        <authorList>
            <person name="Anantharaman K."/>
            <person name="Brown C.T."/>
            <person name="Hug L.A."/>
            <person name="Sharon I."/>
            <person name="Castelle C.J."/>
            <person name="Probst A.J."/>
            <person name="Thomas B.C."/>
            <person name="Singh A."/>
            <person name="Wilkins M.J."/>
            <person name="Karaoz U."/>
            <person name="Brodie E.L."/>
            <person name="Williams K.H."/>
            <person name="Hubbard S.S."/>
            <person name="Banfield J.F."/>
        </authorList>
    </citation>
    <scope>NUCLEOTIDE SEQUENCE [LARGE SCALE GENOMIC DNA]</scope>
</reference>
<feature type="domain" description="Glucose-6-phosphate isomerase prokaryote" evidence="7">
    <location>
        <begin position="45"/>
        <end position="173"/>
    </location>
</feature>
<comment type="catalytic activity">
    <reaction evidence="6">
        <text>alpha-D-glucose 6-phosphate = beta-D-fructose 6-phosphate</text>
        <dbReference type="Rhea" id="RHEA:11816"/>
        <dbReference type="ChEBI" id="CHEBI:57634"/>
        <dbReference type="ChEBI" id="CHEBI:58225"/>
        <dbReference type="EC" id="5.3.1.9"/>
    </reaction>
</comment>
<evidence type="ECO:0000256" key="3">
    <source>
        <dbReference type="ARBA" id="ARBA00011952"/>
    </source>
</evidence>
<dbReference type="GO" id="GO:0005737">
    <property type="term" value="C:cytoplasm"/>
    <property type="evidence" value="ECO:0007669"/>
    <property type="project" value="InterPro"/>
</dbReference>
<accession>A0A1F5MJM0</accession>
<evidence type="ECO:0000256" key="4">
    <source>
        <dbReference type="ARBA" id="ARBA00022432"/>
    </source>
</evidence>
<dbReference type="AlphaFoldDB" id="A0A1F5MJM0"/>
<comment type="pathway">
    <text evidence="1">Carbohydrate degradation; glycolysis; D-glyceraldehyde 3-phosphate and glycerone phosphate from D-glucose: step 2/4.</text>
</comment>
<keyword evidence="4" id="KW-0312">Gluconeogenesis</keyword>
<gene>
    <name evidence="8" type="ORF">A3B49_02070</name>
</gene>
<evidence type="ECO:0000256" key="6">
    <source>
        <dbReference type="ARBA" id="ARBA00029321"/>
    </source>
</evidence>
<dbReference type="InterPro" id="IPR011051">
    <property type="entry name" value="RmlC_Cupin_sf"/>
</dbReference>
<dbReference type="EC" id="5.3.1.9" evidence="3"/>
<dbReference type="UniPathway" id="UPA00109">
    <property type="reaction ID" value="UER00181"/>
</dbReference>
<evidence type="ECO:0000313" key="9">
    <source>
        <dbReference type="Proteomes" id="UP000178017"/>
    </source>
</evidence>
<dbReference type="SUPFAM" id="SSF51182">
    <property type="entry name" value="RmlC-like cupins"/>
    <property type="match status" value="1"/>
</dbReference>
<sequence>MKLGSVRELSGMKLVLKDPELEGVDPVYWVFKEVSNSPPADGWENCTVIAPGKLGQEFPKTFGHYHPNGVPVEVYHLVAGEGILQMQKKRVIAGELQLDEVEEVYLITAKPGDEIEINPNWGHSWSNVGSVPLISFDNWRTGHTPTDYEPIEKQQGLAYYLVETGGDIRAVKNPKYQNLPEPIWLTADEFRQKFRS</sequence>
<proteinExistence type="inferred from homology"/>
<dbReference type="Gene3D" id="2.60.120.10">
    <property type="entry name" value="Jelly Rolls"/>
    <property type="match status" value="1"/>
</dbReference>
<dbReference type="GO" id="GO:0006096">
    <property type="term" value="P:glycolytic process"/>
    <property type="evidence" value="ECO:0007669"/>
    <property type="project" value="UniProtKB-UniPathway"/>
</dbReference>
<evidence type="ECO:0000259" key="7">
    <source>
        <dbReference type="Pfam" id="PF06560"/>
    </source>
</evidence>
<name>A0A1F5MJM0_9BACT</name>
<dbReference type="InterPro" id="IPR014710">
    <property type="entry name" value="RmlC-like_jellyroll"/>
</dbReference>
<evidence type="ECO:0000256" key="2">
    <source>
        <dbReference type="ARBA" id="ARBA00006542"/>
    </source>
</evidence>
<keyword evidence="5" id="KW-0324">Glycolysis</keyword>
<evidence type="ECO:0000256" key="1">
    <source>
        <dbReference type="ARBA" id="ARBA00004926"/>
    </source>
</evidence>
<comment type="caution">
    <text evidence="8">The sequence shown here is derived from an EMBL/GenBank/DDBJ whole genome shotgun (WGS) entry which is preliminary data.</text>
</comment>
<evidence type="ECO:0000256" key="5">
    <source>
        <dbReference type="ARBA" id="ARBA00023152"/>
    </source>
</evidence>
<dbReference type="EMBL" id="MFDO01000016">
    <property type="protein sequence ID" value="OGE65577.1"/>
    <property type="molecule type" value="Genomic_DNA"/>
</dbReference>
<dbReference type="GO" id="GO:0004347">
    <property type="term" value="F:glucose-6-phosphate isomerase activity"/>
    <property type="evidence" value="ECO:0007669"/>
    <property type="project" value="UniProtKB-EC"/>
</dbReference>
<dbReference type="Pfam" id="PF06560">
    <property type="entry name" value="GPI"/>
    <property type="match status" value="1"/>
</dbReference>
<protein>
    <recommendedName>
        <fullName evidence="3">glucose-6-phosphate isomerase</fullName>
        <ecNumber evidence="3">5.3.1.9</ecNumber>
    </recommendedName>
</protein>
<dbReference type="GO" id="GO:0006094">
    <property type="term" value="P:gluconeogenesis"/>
    <property type="evidence" value="ECO:0007669"/>
    <property type="project" value="UniProtKB-KW"/>
</dbReference>
<dbReference type="InterPro" id="IPR010551">
    <property type="entry name" value="G6P_isomerase_prok"/>
</dbReference>
<dbReference type="Proteomes" id="UP000178017">
    <property type="component" value="Unassembled WGS sequence"/>
</dbReference>
<dbReference type="CDD" id="cd02218">
    <property type="entry name" value="cupin_PGI"/>
    <property type="match status" value="1"/>
</dbReference>